<dbReference type="AlphaFoldDB" id="A0AA51RTU5"/>
<dbReference type="InterPro" id="IPR029081">
    <property type="entry name" value="Imm39"/>
</dbReference>
<sequence>MAHNKKLVLGGVSLTKERPNRFAMQVMKEIRDELELLIINSGFLIGAPFIWIGLILRYGLVSADKPKYQKINKKHGDLPVSIELDTNELSGANKSKLKRIMKKATLVALIDIANKYELKAEEFKKLLDELEEISSHNG</sequence>
<keyword evidence="1" id="KW-1133">Transmembrane helix</keyword>
<evidence type="ECO:0000313" key="2">
    <source>
        <dbReference type="EMBL" id="WMS87511.1"/>
    </source>
</evidence>
<name>A0AA51RTU5_9GAMM</name>
<keyword evidence="3" id="KW-1185">Reference proteome</keyword>
<gene>
    <name evidence="2" type="ORF">Q9312_00945</name>
</gene>
<dbReference type="Pfam" id="PF15568">
    <property type="entry name" value="Imm39"/>
    <property type="match status" value="1"/>
</dbReference>
<feature type="transmembrane region" description="Helical" evidence="1">
    <location>
        <begin position="37"/>
        <end position="60"/>
    </location>
</feature>
<evidence type="ECO:0000256" key="1">
    <source>
        <dbReference type="SAM" id="Phobius"/>
    </source>
</evidence>
<keyword evidence="1" id="KW-0812">Transmembrane</keyword>
<dbReference type="Proteomes" id="UP001239782">
    <property type="component" value="Chromosome"/>
</dbReference>
<protein>
    <submittedName>
        <fullName evidence="2">Imm39 family immunity protein</fullName>
    </submittedName>
</protein>
<organism evidence="2 3">
    <name type="scientific">Pleionea litopenaei</name>
    <dbReference type="NCBI Taxonomy" id="3070815"/>
    <lineage>
        <taxon>Bacteria</taxon>
        <taxon>Pseudomonadati</taxon>
        <taxon>Pseudomonadota</taxon>
        <taxon>Gammaproteobacteria</taxon>
        <taxon>Oceanospirillales</taxon>
        <taxon>Pleioneaceae</taxon>
        <taxon>Pleionea</taxon>
    </lineage>
</organism>
<keyword evidence="1" id="KW-0472">Membrane</keyword>
<accession>A0AA51RTU5</accession>
<dbReference type="KEGG" id="plei:Q9312_00945"/>
<proteinExistence type="predicted"/>
<dbReference type="EMBL" id="CP133548">
    <property type="protein sequence ID" value="WMS87511.1"/>
    <property type="molecule type" value="Genomic_DNA"/>
</dbReference>
<evidence type="ECO:0000313" key="3">
    <source>
        <dbReference type="Proteomes" id="UP001239782"/>
    </source>
</evidence>
<reference evidence="2 3" key="1">
    <citation type="submission" date="2023-08" db="EMBL/GenBank/DDBJ databases">
        <title>Pleionea litopenaei sp. nov., isolated from stomach of juvenile Litopenaeus vannamei.</title>
        <authorList>
            <person name="Rho A.M."/>
            <person name="Hwang C.Y."/>
        </authorList>
    </citation>
    <scope>NUCLEOTIDE SEQUENCE [LARGE SCALE GENOMIC DNA]</scope>
    <source>
        <strain evidence="2 3">HL-JVS1</strain>
    </source>
</reference>
<dbReference type="RefSeq" id="WP_309202653.1">
    <property type="nucleotide sequence ID" value="NZ_CP133548.1"/>
</dbReference>